<comment type="similarity">
    <text evidence="7">Belongs to the MurCDEF family.</text>
</comment>
<dbReference type="NCBIfam" id="TIGR01087">
    <property type="entry name" value="murD"/>
    <property type="match status" value="1"/>
</dbReference>
<dbReference type="InterPro" id="IPR036615">
    <property type="entry name" value="Mur_ligase_C_dom_sf"/>
</dbReference>
<dbReference type="InterPro" id="IPR005762">
    <property type="entry name" value="MurD"/>
</dbReference>
<dbReference type="SUPFAM" id="SSF53623">
    <property type="entry name" value="MurD-like peptide ligases, catalytic domain"/>
    <property type="match status" value="1"/>
</dbReference>
<keyword evidence="3 7" id="KW-0963">Cytoplasm</keyword>
<dbReference type="Pfam" id="PF08245">
    <property type="entry name" value="Mur_ligase_M"/>
    <property type="match status" value="1"/>
</dbReference>
<dbReference type="PANTHER" id="PTHR43692">
    <property type="entry name" value="UDP-N-ACETYLMURAMOYLALANINE--D-GLUTAMATE LIGASE"/>
    <property type="match status" value="1"/>
</dbReference>
<dbReference type="InterPro" id="IPR036565">
    <property type="entry name" value="Mur-like_cat_sf"/>
</dbReference>
<dbReference type="Pfam" id="PF21799">
    <property type="entry name" value="MurD-like_N"/>
    <property type="match status" value="1"/>
</dbReference>
<feature type="binding site" evidence="7">
    <location>
        <begin position="127"/>
        <end position="133"/>
    </location>
    <ligand>
        <name>ATP</name>
        <dbReference type="ChEBI" id="CHEBI:30616"/>
    </ligand>
</feature>
<evidence type="ECO:0000256" key="1">
    <source>
        <dbReference type="ARBA" id="ARBA00004496"/>
    </source>
</evidence>
<keyword evidence="7 8" id="KW-0961">Cell wall biogenesis/degradation</keyword>
<dbReference type="Gene3D" id="3.40.1190.10">
    <property type="entry name" value="Mur-like, catalytic domain"/>
    <property type="match status" value="1"/>
</dbReference>
<evidence type="ECO:0000256" key="8">
    <source>
        <dbReference type="RuleBase" id="RU003664"/>
    </source>
</evidence>
<dbReference type="GO" id="GO:0005737">
    <property type="term" value="C:cytoplasm"/>
    <property type="evidence" value="ECO:0007669"/>
    <property type="project" value="UniProtKB-SubCell"/>
</dbReference>
<keyword evidence="7 8" id="KW-0131">Cell cycle</keyword>
<keyword evidence="6 7" id="KW-0067">ATP-binding</keyword>
<dbReference type="GO" id="GO:0071555">
    <property type="term" value="P:cell wall organization"/>
    <property type="evidence" value="ECO:0007669"/>
    <property type="project" value="UniProtKB-KW"/>
</dbReference>
<name>A0A517VWT6_9PLAN</name>
<feature type="domain" description="Mur ligase central" evidence="10">
    <location>
        <begin position="125"/>
        <end position="298"/>
    </location>
</feature>
<dbReference type="AlphaFoldDB" id="A0A517VWT6"/>
<dbReference type="HAMAP" id="MF_00639">
    <property type="entry name" value="MurD"/>
    <property type="match status" value="1"/>
</dbReference>
<evidence type="ECO:0000256" key="5">
    <source>
        <dbReference type="ARBA" id="ARBA00022741"/>
    </source>
</evidence>
<evidence type="ECO:0000313" key="12">
    <source>
        <dbReference type="Proteomes" id="UP000318704"/>
    </source>
</evidence>
<evidence type="ECO:0000259" key="9">
    <source>
        <dbReference type="Pfam" id="PF02875"/>
    </source>
</evidence>
<dbReference type="PANTHER" id="PTHR43692:SF1">
    <property type="entry name" value="UDP-N-ACETYLMURAMOYLALANINE--D-GLUTAMATE LIGASE"/>
    <property type="match status" value="1"/>
</dbReference>
<keyword evidence="7 8" id="KW-0133">Cell shape</keyword>
<dbReference type="UniPathway" id="UPA00219"/>
<evidence type="ECO:0000256" key="4">
    <source>
        <dbReference type="ARBA" id="ARBA00022598"/>
    </source>
</evidence>
<dbReference type="RefSeq" id="WP_144985816.1">
    <property type="nucleotide sequence ID" value="NZ_CP037920.1"/>
</dbReference>
<dbReference type="EC" id="6.3.2.9" evidence="7 8"/>
<comment type="pathway">
    <text evidence="2 7 8">Cell wall biogenesis; peptidoglycan biosynthesis.</text>
</comment>
<gene>
    <name evidence="7 11" type="primary">murD</name>
    <name evidence="11" type="ORF">V144x_29450</name>
</gene>
<organism evidence="11 12">
    <name type="scientific">Gimesia aquarii</name>
    <dbReference type="NCBI Taxonomy" id="2527964"/>
    <lineage>
        <taxon>Bacteria</taxon>
        <taxon>Pseudomonadati</taxon>
        <taxon>Planctomycetota</taxon>
        <taxon>Planctomycetia</taxon>
        <taxon>Planctomycetales</taxon>
        <taxon>Planctomycetaceae</taxon>
        <taxon>Gimesia</taxon>
    </lineage>
</organism>
<dbReference type="GO" id="GO:0008764">
    <property type="term" value="F:UDP-N-acetylmuramoylalanine-D-glutamate ligase activity"/>
    <property type="evidence" value="ECO:0007669"/>
    <property type="project" value="UniProtKB-UniRule"/>
</dbReference>
<evidence type="ECO:0000259" key="10">
    <source>
        <dbReference type="Pfam" id="PF08245"/>
    </source>
</evidence>
<dbReference type="InterPro" id="IPR004101">
    <property type="entry name" value="Mur_ligase_C"/>
</dbReference>
<dbReference type="GO" id="GO:0008360">
    <property type="term" value="P:regulation of cell shape"/>
    <property type="evidence" value="ECO:0007669"/>
    <property type="project" value="UniProtKB-KW"/>
</dbReference>
<evidence type="ECO:0000313" key="11">
    <source>
        <dbReference type="EMBL" id="QDT97470.1"/>
    </source>
</evidence>
<dbReference type="Proteomes" id="UP000318704">
    <property type="component" value="Chromosome"/>
</dbReference>
<evidence type="ECO:0000256" key="2">
    <source>
        <dbReference type="ARBA" id="ARBA00004752"/>
    </source>
</evidence>
<keyword evidence="5 7" id="KW-0547">Nucleotide-binding</keyword>
<dbReference type="Gene3D" id="3.40.50.720">
    <property type="entry name" value="NAD(P)-binding Rossmann-like Domain"/>
    <property type="match status" value="1"/>
</dbReference>
<dbReference type="InterPro" id="IPR013221">
    <property type="entry name" value="Mur_ligase_cen"/>
</dbReference>
<dbReference type="Gene3D" id="3.90.190.20">
    <property type="entry name" value="Mur ligase, C-terminal domain"/>
    <property type="match status" value="1"/>
</dbReference>
<dbReference type="GO" id="GO:0051301">
    <property type="term" value="P:cell division"/>
    <property type="evidence" value="ECO:0007669"/>
    <property type="project" value="UniProtKB-KW"/>
</dbReference>
<dbReference type="Pfam" id="PF02875">
    <property type="entry name" value="Mur_ligase_C"/>
    <property type="match status" value="1"/>
</dbReference>
<dbReference type="SUPFAM" id="SSF51984">
    <property type="entry name" value="MurCD N-terminal domain"/>
    <property type="match status" value="1"/>
</dbReference>
<evidence type="ECO:0000256" key="7">
    <source>
        <dbReference type="HAMAP-Rule" id="MF_00639"/>
    </source>
</evidence>
<comment type="function">
    <text evidence="7 8">Cell wall formation. Catalyzes the addition of glutamate to the nucleotide precursor UDP-N-acetylmuramoyl-L-alanine (UMA).</text>
</comment>
<dbReference type="GO" id="GO:0005524">
    <property type="term" value="F:ATP binding"/>
    <property type="evidence" value="ECO:0007669"/>
    <property type="project" value="UniProtKB-UniRule"/>
</dbReference>
<keyword evidence="7 8" id="KW-0573">Peptidoglycan synthesis</keyword>
<dbReference type="SUPFAM" id="SSF53244">
    <property type="entry name" value="MurD-like peptide ligases, peptide-binding domain"/>
    <property type="match status" value="1"/>
</dbReference>
<comment type="subcellular location">
    <subcellularLocation>
        <location evidence="1 7 8">Cytoplasm</location>
    </subcellularLocation>
</comment>
<protein>
    <recommendedName>
        <fullName evidence="7 8">UDP-N-acetylmuramoylalanine--D-glutamate ligase</fullName>
        <ecNumber evidence="7 8">6.3.2.9</ecNumber>
    </recommendedName>
    <alternativeName>
        <fullName evidence="7">D-glutamic acid-adding enzyme</fullName>
    </alternativeName>
    <alternativeName>
        <fullName evidence="7">UDP-N-acetylmuramoyl-L-alanyl-D-glutamate synthetase</fullName>
    </alternativeName>
</protein>
<dbReference type="EMBL" id="CP037920">
    <property type="protein sequence ID" value="QDT97470.1"/>
    <property type="molecule type" value="Genomic_DNA"/>
</dbReference>
<evidence type="ECO:0000256" key="6">
    <source>
        <dbReference type="ARBA" id="ARBA00022840"/>
    </source>
</evidence>
<reference evidence="11 12" key="1">
    <citation type="submission" date="2019-03" db="EMBL/GenBank/DDBJ databases">
        <title>Deep-cultivation of Planctomycetes and their phenomic and genomic characterization uncovers novel biology.</title>
        <authorList>
            <person name="Wiegand S."/>
            <person name="Jogler M."/>
            <person name="Boedeker C."/>
            <person name="Pinto D."/>
            <person name="Vollmers J."/>
            <person name="Rivas-Marin E."/>
            <person name="Kohn T."/>
            <person name="Peeters S.H."/>
            <person name="Heuer A."/>
            <person name="Rast P."/>
            <person name="Oberbeckmann S."/>
            <person name="Bunk B."/>
            <person name="Jeske O."/>
            <person name="Meyerdierks A."/>
            <person name="Storesund J.E."/>
            <person name="Kallscheuer N."/>
            <person name="Luecker S."/>
            <person name="Lage O.M."/>
            <person name="Pohl T."/>
            <person name="Merkel B.J."/>
            <person name="Hornburger P."/>
            <person name="Mueller R.-W."/>
            <person name="Bruemmer F."/>
            <person name="Labrenz M."/>
            <person name="Spormann A.M."/>
            <person name="Op den Camp H."/>
            <person name="Overmann J."/>
            <person name="Amann R."/>
            <person name="Jetten M.S.M."/>
            <person name="Mascher T."/>
            <person name="Medema M.H."/>
            <person name="Devos D.P."/>
            <person name="Kaster A.-K."/>
            <person name="Ovreas L."/>
            <person name="Rohde M."/>
            <person name="Galperin M.Y."/>
            <person name="Jogler C."/>
        </authorList>
    </citation>
    <scope>NUCLEOTIDE SEQUENCE [LARGE SCALE GENOMIC DNA]</scope>
    <source>
        <strain evidence="11 12">V144</strain>
    </source>
</reference>
<accession>A0A517VWT6</accession>
<dbReference type="GO" id="GO:0009252">
    <property type="term" value="P:peptidoglycan biosynthetic process"/>
    <property type="evidence" value="ECO:0007669"/>
    <property type="project" value="UniProtKB-UniRule"/>
</dbReference>
<evidence type="ECO:0000256" key="3">
    <source>
        <dbReference type="ARBA" id="ARBA00022490"/>
    </source>
</evidence>
<feature type="domain" description="Mur ligase C-terminal" evidence="9">
    <location>
        <begin position="321"/>
        <end position="442"/>
    </location>
</feature>
<keyword evidence="7 8" id="KW-0132">Cell division</keyword>
<proteinExistence type="inferred from homology"/>
<keyword evidence="4 7" id="KW-0436">Ligase</keyword>
<sequence>MPIKPFLIHDFDLKGKHATVLGLGRFGGGIAAIEYLSRWGASITVIDSQNEEALSESIKQLSMYPDIAYELGSSPTELPATDLLVLNPAIPPAHPLMKYAQEQCIPLTSEIELFWQLNRGRFIGVTGSNGKSTTAAMIYSILEANGSRCWLGGNIGVSLLPVVDQIQAEDWVVLELSSFQLDALNRIQASPHVGVVTNFSPNHLDWHHTLEHYRQSKQAILRWQTEHDFAVLNADDSDLQSWKTHGNISTFGAITHLQPDVLMTNDSFMISDPKREFQAQLKVPGRHNRMNASAAISACCCVEIDEASIQTGLEAFQGLPHRLQFVGEFQNRRFYNDSLATTPESAICAINAFSQVPVILLAGGSDKKVDLTEFAKTILNQTKATALMGETGSTLAHLLENLNPVESQVASALISHPHKSFQEAFDWAFQHSEPGDVILLSPGCASYDWFSSFIERGERFSELVQCLPDQK</sequence>
<comment type="catalytic activity">
    <reaction evidence="7 8">
        <text>UDP-N-acetyl-alpha-D-muramoyl-L-alanine + D-glutamate + ATP = UDP-N-acetyl-alpha-D-muramoyl-L-alanyl-D-glutamate + ADP + phosphate + H(+)</text>
        <dbReference type="Rhea" id="RHEA:16429"/>
        <dbReference type="ChEBI" id="CHEBI:15378"/>
        <dbReference type="ChEBI" id="CHEBI:29986"/>
        <dbReference type="ChEBI" id="CHEBI:30616"/>
        <dbReference type="ChEBI" id="CHEBI:43474"/>
        <dbReference type="ChEBI" id="CHEBI:83898"/>
        <dbReference type="ChEBI" id="CHEBI:83900"/>
        <dbReference type="ChEBI" id="CHEBI:456216"/>
        <dbReference type="EC" id="6.3.2.9"/>
    </reaction>
</comment>
<dbReference type="KEGG" id="gaw:V144x_29450"/>